<comment type="caution">
    <text evidence="8">The sequence shown here is derived from an EMBL/GenBank/DDBJ whole genome shotgun (WGS) entry which is preliminary data.</text>
</comment>
<dbReference type="PANTHER" id="PTHR18952">
    <property type="entry name" value="CARBONIC ANHYDRASE"/>
    <property type="match status" value="1"/>
</dbReference>
<proteinExistence type="inferred from homology"/>
<evidence type="ECO:0000256" key="5">
    <source>
        <dbReference type="ARBA" id="ARBA00023239"/>
    </source>
</evidence>
<sequence length="217" mass="25521">MLDYQQQEKWEFIPSAWQSPIDIETKQVEQKNINQTPLVFLTDYVFESVISKGNNLQFNGRGRMKLKGNEFEFQQLHFHIPAEHILDGKVYPMEWHFVHQNNIGQPLVVALFVELGQDNSILQPFYEKDNLRDGEKQAFEYRLPMNKLITENKQNAYNYLGSLTTPPLSRGVEWWVLQQPLVVSIMQLKALQESFNGNARETQRKSGRKIILYRSEF</sequence>
<dbReference type="InterPro" id="IPR023561">
    <property type="entry name" value="Carbonic_anhydrase_a-class"/>
</dbReference>
<dbReference type="EMBL" id="AYZF01000002">
    <property type="protein sequence ID" value="KRN07589.1"/>
    <property type="molecule type" value="Genomic_DNA"/>
</dbReference>
<evidence type="ECO:0000313" key="8">
    <source>
        <dbReference type="EMBL" id="KRN07589.1"/>
    </source>
</evidence>
<dbReference type="AlphaFoldDB" id="A0A023CZ55"/>
<dbReference type="Gene3D" id="3.10.200.10">
    <property type="entry name" value="Alpha carbonic anhydrase"/>
    <property type="match status" value="1"/>
</dbReference>
<accession>A0A023CZ55</accession>
<keyword evidence="4" id="KW-0862">Zinc</keyword>
<dbReference type="eggNOG" id="COG3338">
    <property type="taxonomic scope" value="Bacteria"/>
</dbReference>
<comment type="catalytic activity">
    <reaction evidence="6">
        <text>hydrogencarbonate + H(+) = CO2 + H2O</text>
        <dbReference type="Rhea" id="RHEA:10748"/>
        <dbReference type="ChEBI" id="CHEBI:15377"/>
        <dbReference type="ChEBI" id="CHEBI:15378"/>
        <dbReference type="ChEBI" id="CHEBI:16526"/>
        <dbReference type="ChEBI" id="CHEBI:17544"/>
        <dbReference type="EC" id="4.2.1.1"/>
    </reaction>
</comment>
<gene>
    <name evidence="8" type="ORF">FD15_GL000878</name>
</gene>
<evidence type="ECO:0000256" key="1">
    <source>
        <dbReference type="ARBA" id="ARBA00010718"/>
    </source>
</evidence>
<dbReference type="PANTHER" id="PTHR18952:SF265">
    <property type="entry name" value="CARBONIC ANHYDRASE"/>
    <property type="match status" value="1"/>
</dbReference>
<dbReference type="GO" id="GO:0004089">
    <property type="term" value="F:carbonate dehydratase activity"/>
    <property type="evidence" value="ECO:0007669"/>
    <property type="project" value="UniProtKB-EC"/>
</dbReference>
<dbReference type="EC" id="4.2.1.1" evidence="2"/>
<feature type="domain" description="Alpha-carbonic anhydrase" evidence="7">
    <location>
        <begin position="1"/>
        <end position="217"/>
    </location>
</feature>
<dbReference type="CDD" id="cd03124">
    <property type="entry name" value="alpha_CA_prokaryotic_like"/>
    <property type="match status" value="1"/>
</dbReference>
<dbReference type="SMART" id="SM01057">
    <property type="entry name" value="Carb_anhydrase"/>
    <property type="match status" value="1"/>
</dbReference>
<protein>
    <recommendedName>
        <fullName evidence="2">carbonic anhydrase</fullName>
        <ecNumber evidence="2">4.2.1.1</ecNumber>
    </recommendedName>
</protein>
<organism evidence="8 9">
    <name type="scientific">Liquorilactobacillus sucicola DSM 21376 = JCM 15457</name>
    <dbReference type="NCBI Taxonomy" id="1423806"/>
    <lineage>
        <taxon>Bacteria</taxon>
        <taxon>Bacillati</taxon>
        <taxon>Bacillota</taxon>
        <taxon>Bacilli</taxon>
        <taxon>Lactobacillales</taxon>
        <taxon>Lactobacillaceae</taxon>
        <taxon>Liquorilactobacillus</taxon>
    </lineage>
</organism>
<evidence type="ECO:0000256" key="3">
    <source>
        <dbReference type="ARBA" id="ARBA00022723"/>
    </source>
</evidence>
<evidence type="ECO:0000256" key="6">
    <source>
        <dbReference type="ARBA" id="ARBA00048348"/>
    </source>
</evidence>
<dbReference type="Pfam" id="PF00194">
    <property type="entry name" value="Carb_anhydrase"/>
    <property type="match status" value="1"/>
</dbReference>
<dbReference type="PATRIC" id="fig|1423806.3.peg.891"/>
<dbReference type="SUPFAM" id="SSF51069">
    <property type="entry name" value="Carbonic anhydrase"/>
    <property type="match status" value="1"/>
</dbReference>
<keyword evidence="3" id="KW-0479">Metal-binding</keyword>
<dbReference type="PROSITE" id="PS51144">
    <property type="entry name" value="ALPHA_CA_2"/>
    <property type="match status" value="1"/>
</dbReference>
<keyword evidence="5" id="KW-0456">Lyase</keyword>
<comment type="similarity">
    <text evidence="1">Belongs to the alpha-carbonic anhydrase family.</text>
</comment>
<dbReference type="Proteomes" id="UP000050961">
    <property type="component" value="Unassembled WGS sequence"/>
</dbReference>
<evidence type="ECO:0000256" key="2">
    <source>
        <dbReference type="ARBA" id="ARBA00012925"/>
    </source>
</evidence>
<name>A0A023CZ55_9LACO</name>
<dbReference type="InterPro" id="IPR036398">
    <property type="entry name" value="CA_dom_sf"/>
</dbReference>
<dbReference type="GO" id="GO:0008270">
    <property type="term" value="F:zinc ion binding"/>
    <property type="evidence" value="ECO:0007669"/>
    <property type="project" value="InterPro"/>
</dbReference>
<keyword evidence="9" id="KW-1185">Reference proteome</keyword>
<evidence type="ECO:0000259" key="7">
    <source>
        <dbReference type="PROSITE" id="PS51144"/>
    </source>
</evidence>
<dbReference type="OrthoDB" id="5327615at2"/>
<dbReference type="InterPro" id="IPR041891">
    <property type="entry name" value="Alpha_CA_prokaryot-like"/>
</dbReference>
<evidence type="ECO:0000313" key="9">
    <source>
        <dbReference type="Proteomes" id="UP000050961"/>
    </source>
</evidence>
<reference evidence="8 9" key="1">
    <citation type="journal article" date="2015" name="Genome Announc.">
        <title>Expanding the biotechnology potential of lactobacilli through comparative genomics of 213 strains and associated genera.</title>
        <authorList>
            <person name="Sun Z."/>
            <person name="Harris H.M."/>
            <person name="McCann A."/>
            <person name="Guo C."/>
            <person name="Argimon S."/>
            <person name="Zhang W."/>
            <person name="Yang X."/>
            <person name="Jeffery I.B."/>
            <person name="Cooney J.C."/>
            <person name="Kagawa T.F."/>
            <person name="Liu W."/>
            <person name="Song Y."/>
            <person name="Salvetti E."/>
            <person name="Wrobel A."/>
            <person name="Rasinkangas P."/>
            <person name="Parkhill J."/>
            <person name="Rea M.C."/>
            <person name="O'Sullivan O."/>
            <person name="Ritari J."/>
            <person name="Douillard F.P."/>
            <person name="Paul Ross R."/>
            <person name="Yang R."/>
            <person name="Briner A.E."/>
            <person name="Felis G.E."/>
            <person name="de Vos W.M."/>
            <person name="Barrangou R."/>
            <person name="Klaenhammer T.R."/>
            <person name="Caufield P.W."/>
            <person name="Cui Y."/>
            <person name="Zhang H."/>
            <person name="O'Toole P.W."/>
        </authorList>
    </citation>
    <scope>NUCLEOTIDE SEQUENCE [LARGE SCALE GENOMIC DNA]</scope>
    <source>
        <strain evidence="8 9">DSM 21376</strain>
    </source>
</reference>
<dbReference type="InterPro" id="IPR001148">
    <property type="entry name" value="CA_dom"/>
</dbReference>
<evidence type="ECO:0000256" key="4">
    <source>
        <dbReference type="ARBA" id="ARBA00022833"/>
    </source>
</evidence>
<dbReference type="RefSeq" id="WP_034989005.1">
    <property type="nucleotide sequence ID" value="NZ_AYZF01000002.1"/>
</dbReference>
<dbReference type="STRING" id="1423806.FD15_GL000878"/>